<evidence type="ECO:0000313" key="2">
    <source>
        <dbReference type="EMBL" id="CAF4459807.1"/>
    </source>
</evidence>
<comment type="caution">
    <text evidence="2">The sequence shown here is derived from an EMBL/GenBank/DDBJ whole genome shotgun (WGS) entry which is preliminary data.</text>
</comment>
<dbReference type="Pfam" id="PF20700">
    <property type="entry name" value="Mutator"/>
    <property type="match status" value="1"/>
</dbReference>
<accession>A0A8S2WS19</accession>
<sequence length="164" mass="18526">MTDMNMMLVLGGAVIGLNRRGLSKVVGTLGMLPSVKLQNFQKYENGLVVGIKENDDEKYKELLDEHLESGCEANYEGSAGGMKSAAIAKMFCRSEEKHQLRYLQYIADDDTKTDVPIVEVKPYGDSVVIDRKQCINHFSKRMRTLLSTIKRQYGKTRLSDKKIM</sequence>
<proteinExistence type="predicted"/>
<feature type="domain" description="Mutator-like transposase" evidence="1">
    <location>
        <begin position="65"/>
        <end position="160"/>
    </location>
</feature>
<dbReference type="InterPro" id="IPR049012">
    <property type="entry name" value="Mutator_transp_dom"/>
</dbReference>
<protein>
    <recommendedName>
        <fullName evidence="1">Mutator-like transposase domain-containing protein</fullName>
    </recommendedName>
</protein>
<evidence type="ECO:0000313" key="3">
    <source>
        <dbReference type="Proteomes" id="UP000681722"/>
    </source>
</evidence>
<organism evidence="2 3">
    <name type="scientific">Didymodactylos carnosus</name>
    <dbReference type="NCBI Taxonomy" id="1234261"/>
    <lineage>
        <taxon>Eukaryota</taxon>
        <taxon>Metazoa</taxon>
        <taxon>Spiralia</taxon>
        <taxon>Gnathifera</taxon>
        <taxon>Rotifera</taxon>
        <taxon>Eurotatoria</taxon>
        <taxon>Bdelloidea</taxon>
        <taxon>Philodinida</taxon>
        <taxon>Philodinidae</taxon>
        <taxon>Didymodactylos</taxon>
    </lineage>
</organism>
<name>A0A8S2WS19_9BILA</name>
<reference evidence="2" key="1">
    <citation type="submission" date="2021-02" db="EMBL/GenBank/DDBJ databases">
        <authorList>
            <person name="Nowell W R."/>
        </authorList>
    </citation>
    <scope>NUCLEOTIDE SEQUENCE</scope>
</reference>
<evidence type="ECO:0000259" key="1">
    <source>
        <dbReference type="Pfam" id="PF20700"/>
    </source>
</evidence>
<gene>
    <name evidence="2" type="ORF">SRO942_LOCUS42686</name>
</gene>
<dbReference type="OrthoDB" id="10060618at2759"/>
<dbReference type="AlphaFoldDB" id="A0A8S2WS19"/>
<dbReference type="EMBL" id="CAJOBC010099287">
    <property type="protein sequence ID" value="CAF4459807.1"/>
    <property type="molecule type" value="Genomic_DNA"/>
</dbReference>
<dbReference type="Proteomes" id="UP000681722">
    <property type="component" value="Unassembled WGS sequence"/>
</dbReference>